<reference evidence="3" key="1">
    <citation type="submission" date="2019-02" db="EMBL/GenBank/DDBJ databases">
        <authorList>
            <person name="Gruber-Vodicka R. H."/>
            <person name="Seah K. B. B."/>
        </authorList>
    </citation>
    <scope>NUCLEOTIDE SEQUENCE</scope>
    <source>
        <strain evidence="3">BECK_S127</strain>
        <strain evidence="2">BECK_S1321</strain>
    </source>
</reference>
<evidence type="ECO:0000313" key="2">
    <source>
        <dbReference type="EMBL" id="VFK45950.1"/>
    </source>
</evidence>
<name>A0A451BJL2_9GAMM</name>
<gene>
    <name evidence="3" type="ORF">BECKSD772D_GA0070982_101551</name>
    <name evidence="2" type="ORF">BECKSD772F_GA0070984_12665</name>
</gene>
<evidence type="ECO:0000256" key="1">
    <source>
        <dbReference type="SAM" id="MobiDB-lite"/>
    </source>
</evidence>
<organism evidence="3">
    <name type="scientific">Candidatus Kentrum sp. SD</name>
    <dbReference type="NCBI Taxonomy" id="2126332"/>
    <lineage>
        <taxon>Bacteria</taxon>
        <taxon>Pseudomonadati</taxon>
        <taxon>Pseudomonadota</taxon>
        <taxon>Gammaproteobacteria</taxon>
        <taxon>Candidatus Kentrum</taxon>
    </lineage>
</organism>
<proteinExistence type="predicted"/>
<dbReference type="EMBL" id="CAADFR010000266">
    <property type="protein sequence ID" value="VFK45950.1"/>
    <property type="molecule type" value="Genomic_DNA"/>
</dbReference>
<protein>
    <submittedName>
        <fullName evidence="3">Uncharacterized protein</fullName>
    </submittedName>
</protein>
<evidence type="ECO:0000313" key="3">
    <source>
        <dbReference type="EMBL" id="VFK78477.1"/>
    </source>
</evidence>
<feature type="region of interest" description="Disordered" evidence="1">
    <location>
        <begin position="28"/>
        <end position="54"/>
    </location>
</feature>
<dbReference type="AlphaFoldDB" id="A0A451BJL2"/>
<accession>A0A451BJL2</accession>
<sequence length="54" mass="6236">MKIARITPQQGGFLTIVAEDRRRGGFDARPYMKSRLARLRPRPTRHDPALLNHP</sequence>
<dbReference type="EMBL" id="CAADHB010000015">
    <property type="protein sequence ID" value="VFK78477.1"/>
    <property type="molecule type" value="Genomic_DNA"/>
</dbReference>